<dbReference type="RefSeq" id="XP_004359383.1">
    <property type="nucleotide sequence ID" value="XM_004359326.1"/>
</dbReference>
<organism evidence="4 5">
    <name type="scientific">Cavenderia fasciculata</name>
    <name type="common">Slime mold</name>
    <name type="synonym">Dictyostelium fasciculatum</name>
    <dbReference type="NCBI Taxonomy" id="261658"/>
    <lineage>
        <taxon>Eukaryota</taxon>
        <taxon>Amoebozoa</taxon>
        <taxon>Evosea</taxon>
        <taxon>Eumycetozoa</taxon>
        <taxon>Dictyostelia</taxon>
        <taxon>Acytosteliales</taxon>
        <taxon>Cavenderiaceae</taxon>
        <taxon>Cavenderia</taxon>
    </lineage>
</organism>
<dbReference type="Pfam" id="PF14429">
    <property type="entry name" value="DOCK-C2"/>
    <property type="match status" value="1"/>
</dbReference>
<feature type="region of interest" description="Disordered" evidence="2">
    <location>
        <begin position="197"/>
        <end position="256"/>
    </location>
</feature>
<dbReference type="PROSITE" id="PS51650">
    <property type="entry name" value="C2_DOCK"/>
    <property type="match status" value="1"/>
</dbReference>
<feature type="compositionally biased region" description="Low complexity" evidence="2">
    <location>
        <begin position="589"/>
        <end position="599"/>
    </location>
</feature>
<sequence>MEGKKLSSFIKSKKTNTSSNSLPLSSSSSSSTTTTAPLNESINGTSASKESSTTSNNNNNHSQSNELTPEEYAKRNTRQIPAILLEDDVETEHEQYPFDFEKYYYESKEINRETVRELVVIPDETTTDHVQLIPKYNRTLVLPSDYKKGANQYIDDCIDFYYSTNWKTLKGNDFTVDETPHSIVNSIMEKKIEYKALPDDSSSSSSSSNDSPSNSSNGVPPPQPTITTTISASSNGNNNSKFHHHHQSGSNGGGGAVDVSIFQSNSVVVKSDDVDELHMNYLERQLRVQNKQEQHQKSLYSYFTLSEQPPSIVDPPIYQKEKARVILVDCKDLVFKFWEKDEETEPFYCSLYLFDISKKVRVSDVFHFDFINEKTDKLLGANQKTKDDLNATKKAIFTVAKSSQDIYLVLKVEKILMGDLEDQAEPYIKCNLKDKEREKLKEQIRSNCSRLGAYRQAFCWGCVPVFGDEGELGVGENTHFRPLYRYRPDSTDAQMLDSTLGEFSKSASTKKLKVIPGHCTVDMSEVSNYHNLFTSPFEPNTIVYNQSLTPINICQPQPLPVQSSASSSLSTTPSLLSPRPEDAIPSAKTTATTTTVPTTTTPDKLIKEMQEFSSFPRFEANQEYIHNLYIYPESVNFSNRSGSVTARNITCKIQLMENDDNVNFDGMKLIYGRSNNDSFTSKYLTSVTYHSKTPFFYDEIKLKLPINLNSNQHLLFTFYHITCQKSDKENSFDAPIGHAVLPIYANGNGKILSDDVYTLPVAYELPPRYNKDTQEVVRYVDNKKPIFQVRTKLVSSIASTDDSITTFFNVISSPGASSDQMAKAIKNLKNCKLESIAQYFPIVMNQLFRIMTSSKHSHELAMTTFIVIGDILNIVNDINGKVHERYAKFVFTNIVQQDSTLPPSSSPSSTHPHEHQPVYEVLIKTWLELMRFQEHNSENILRFSKFFFTIIFKSMSLSLIERSKREENKTRKGRFVGVRCQLRKLISILRWEASTRVKHTFKLSKELVKSLGHLISSLLSICDRGYVFSIIDKVVLDFDQSTNESETEINELKFEFLRIICQNDFFVQLNLPMPYRIDPSLKLNNVLSSSKHFLSELLNSHISNGLSHKECLVRMDAANSLRDTLIKIEMDTRWQDPLTKQRIVGVSITTRTTLKWSPISTIVSPTTTSPMPTHVSSGCKDWPTSTKNKRTLPKLPSATCIWPRWYQSTWCWSARPSPRSTGRQRSSTSTRTRWRRATRTLSAKTTTITSDSPSTISARSSTTPYSCSRMPISTRLPIWCTSCYYPSTSTISTMRSWPNVTVTSKTSF</sequence>
<dbReference type="KEGG" id="dfa:DFA_01419"/>
<evidence type="ECO:0000259" key="3">
    <source>
        <dbReference type="PROSITE" id="PS51650"/>
    </source>
</evidence>
<feature type="domain" description="C2 DOCK-type" evidence="3">
    <location>
        <begin position="625"/>
        <end position="794"/>
    </location>
</feature>
<feature type="compositionally biased region" description="Low complexity" evidence="2">
    <location>
        <begin position="562"/>
        <end position="578"/>
    </location>
</feature>
<evidence type="ECO:0000256" key="1">
    <source>
        <dbReference type="PROSITE-ProRule" id="PRU00983"/>
    </source>
</evidence>
<feature type="compositionally biased region" description="Low complexity" evidence="2">
    <location>
        <begin position="225"/>
        <end position="240"/>
    </location>
</feature>
<dbReference type="EMBL" id="GL883010">
    <property type="protein sequence ID" value="EGG21533.1"/>
    <property type="molecule type" value="Genomic_DNA"/>
</dbReference>
<keyword evidence="5" id="KW-1185">Reference proteome</keyword>
<dbReference type="PANTHER" id="PTHR23317:SF108">
    <property type="entry name" value="DOCK FAMILY PROTEIN"/>
    <property type="match status" value="1"/>
</dbReference>
<feature type="region of interest" description="Disordered" evidence="2">
    <location>
        <begin position="1215"/>
        <end position="1265"/>
    </location>
</feature>
<dbReference type="OrthoDB" id="47328at2759"/>
<dbReference type="GO" id="GO:0005085">
    <property type="term" value="F:guanyl-nucleotide exchange factor activity"/>
    <property type="evidence" value="ECO:0007669"/>
    <property type="project" value="InterPro"/>
</dbReference>
<dbReference type="Proteomes" id="UP000007797">
    <property type="component" value="Unassembled WGS sequence"/>
</dbReference>
<gene>
    <name evidence="4" type="primary">zizA</name>
    <name evidence="4" type="ORF">DFA_01419</name>
</gene>
<evidence type="ECO:0000256" key="2">
    <source>
        <dbReference type="SAM" id="MobiDB-lite"/>
    </source>
</evidence>
<dbReference type="InterPro" id="IPR027007">
    <property type="entry name" value="C2_DOCK-type_domain"/>
</dbReference>
<evidence type="ECO:0000313" key="4">
    <source>
        <dbReference type="EMBL" id="EGG21533.1"/>
    </source>
</evidence>
<dbReference type="STRING" id="1054147.F4PSQ5"/>
<feature type="compositionally biased region" description="Low complexity" evidence="2">
    <location>
        <begin position="1215"/>
        <end position="1231"/>
    </location>
</feature>
<feature type="region of interest" description="Disordered" evidence="2">
    <location>
        <begin position="562"/>
        <end position="599"/>
    </location>
</feature>
<proteinExistence type="inferred from homology"/>
<evidence type="ECO:0000313" key="5">
    <source>
        <dbReference type="Proteomes" id="UP000007797"/>
    </source>
</evidence>
<reference evidence="5" key="1">
    <citation type="journal article" date="2011" name="Genome Res.">
        <title>Phylogeny-wide analysis of social amoeba genomes highlights ancient origins for complex intercellular communication.</title>
        <authorList>
            <person name="Heidel A.J."/>
            <person name="Lawal H.M."/>
            <person name="Felder M."/>
            <person name="Schilde C."/>
            <person name="Helps N.R."/>
            <person name="Tunggal B."/>
            <person name="Rivero F."/>
            <person name="John U."/>
            <person name="Schleicher M."/>
            <person name="Eichinger L."/>
            <person name="Platzer M."/>
            <person name="Noegel A.A."/>
            <person name="Schaap P."/>
            <person name="Gloeckner G."/>
        </authorList>
    </citation>
    <scope>NUCLEOTIDE SEQUENCE [LARGE SCALE GENOMIC DNA]</scope>
    <source>
        <strain evidence="5">SH3</strain>
    </source>
</reference>
<feature type="region of interest" description="Disordered" evidence="2">
    <location>
        <begin position="1"/>
        <end position="72"/>
    </location>
</feature>
<dbReference type="GO" id="GO:0007264">
    <property type="term" value="P:small GTPase-mediated signal transduction"/>
    <property type="evidence" value="ECO:0007669"/>
    <property type="project" value="InterPro"/>
</dbReference>
<dbReference type="InterPro" id="IPR026791">
    <property type="entry name" value="DOCK"/>
</dbReference>
<feature type="compositionally biased region" description="Low complexity" evidence="2">
    <location>
        <begin position="1239"/>
        <end position="1257"/>
    </location>
</feature>
<name>F4PSQ5_CACFS</name>
<feature type="compositionally biased region" description="Low complexity" evidence="2">
    <location>
        <begin position="199"/>
        <end position="217"/>
    </location>
</feature>
<dbReference type="PANTHER" id="PTHR23317">
    <property type="entry name" value="DEDICATOR OF CYTOKINESIS DOCK"/>
    <property type="match status" value="1"/>
</dbReference>
<protein>
    <submittedName>
        <fullName evidence="4">DOCK family protein</fullName>
    </submittedName>
</protein>
<dbReference type="Gene3D" id="2.60.40.150">
    <property type="entry name" value="C2 domain"/>
    <property type="match status" value="1"/>
</dbReference>
<accession>F4PSQ5</accession>
<dbReference type="InterPro" id="IPR035892">
    <property type="entry name" value="C2_domain_sf"/>
</dbReference>
<comment type="similarity">
    <text evidence="1">Belongs to the DOCK family.</text>
</comment>
<dbReference type="GeneID" id="14873385"/>
<feature type="compositionally biased region" description="Low complexity" evidence="2">
    <location>
        <begin position="7"/>
        <end position="35"/>
    </location>
</feature>
<feature type="compositionally biased region" description="Low complexity" evidence="2">
    <location>
        <begin position="45"/>
        <end position="65"/>
    </location>
</feature>